<dbReference type="EMBL" id="JANCNS010000001">
    <property type="protein sequence ID" value="MCP9198973.1"/>
    <property type="molecule type" value="Genomic_DNA"/>
</dbReference>
<dbReference type="Proteomes" id="UP001155280">
    <property type="component" value="Unassembled WGS sequence"/>
</dbReference>
<feature type="signal peptide" evidence="1">
    <location>
        <begin position="1"/>
        <end position="20"/>
    </location>
</feature>
<evidence type="ECO:0000313" key="3">
    <source>
        <dbReference type="Proteomes" id="UP001155280"/>
    </source>
</evidence>
<evidence type="ECO:0000256" key="1">
    <source>
        <dbReference type="SAM" id="SignalP"/>
    </source>
</evidence>
<evidence type="ECO:0000313" key="2">
    <source>
        <dbReference type="EMBL" id="MCP9198973.1"/>
    </source>
</evidence>
<feature type="chain" id="PRO_5040860635" evidence="1">
    <location>
        <begin position="21"/>
        <end position="174"/>
    </location>
</feature>
<comment type="caution">
    <text evidence="2">The sequence shown here is derived from an EMBL/GenBank/DDBJ whole genome shotgun (WGS) entry which is preliminary data.</text>
</comment>
<gene>
    <name evidence="2" type="ORF">MKO06_03575</name>
</gene>
<protein>
    <submittedName>
        <fullName evidence="2">Uncharacterized protein</fullName>
    </submittedName>
</protein>
<sequence length="174" mass="20467">MRTNILVLMLIMMGITGCDAQETKGTAAVQDQVEKENIPKGNWKVNREYDENGNLISYDSTYVYSYSTINGDTVQPQDMDEIFKDFSRFFKNEYQMGPSAFMGSFLNDSIRGNRDFFEKDFFSDRMMSEHFREQVRMMDSIRNQFLKQHYPGIYFEDQKKIIPREKTTTENGTI</sequence>
<accession>A0A9X2KW08</accession>
<name>A0A9X2KW08_9FLAO</name>
<reference evidence="2" key="1">
    <citation type="submission" date="2022-07" db="EMBL/GenBank/DDBJ databases">
        <title>Gramela sediminis sp. nov., isolated from deep-sea sediment of the Indian Ocean.</title>
        <authorList>
            <person name="Shi H."/>
        </authorList>
    </citation>
    <scope>NUCLEOTIDE SEQUENCE</scope>
    <source>
        <strain evidence="2">GC03-9</strain>
    </source>
</reference>
<dbReference type="AlphaFoldDB" id="A0A9X2KW08"/>
<proteinExistence type="predicted"/>
<dbReference type="RefSeq" id="WP_241550967.1">
    <property type="nucleotide sequence ID" value="NZ_JANCNS010000001.1"/>
</dbReference>
<keyword evidence="3" id="KW-1185">Reference proteome</keyword>
<dbReference type="PROSITE" id="PS51257">
    <property type="entry name" value="PROKAR_LIPOPROTEIN"/>
    <property type="match status" value="1"/>
</dbReference>
<keyword evidence="1" id="KW-0732">Signal</keyword>
<organism evidence="2 3">
    <name type="scientific">Christiangramia oceanisediminis</name>
    <dbReference type="NCBI Taxonomy" id="2920386"/>
    <lineage>
        <taxon>Bacteria</taxon>
        <taxon>Pseudomonadati</taxon>
        <taxon>Bacteroidota</taxon>
        <taxon>Flavobacteriia</taxon>
        <taxon>Flavobacteriales</taxon>
        <taxon>Flavobacteriaceae</taxon>
        <taxon>Christiangramia</taxon>
    </lineage>
</organism>